<dbReference type="KEGG" id="rgl:CS053_13205"/>
<dbReference type="Proteomes" id="UP000198725">
    <property type="component" value="Unassembled WGS sequence"/>
</dbReference>
<evidence type="ECO:0000256" key="1">
    <source>
        <dbReference type="SAM" id="SignalP"/>
    </source>
</evidence>
<sequence>MTRSRFPACLLLVGAMVLAPAMAAEAPPSANAQHELVGARGLSLYTFDTDGDTGHSQCSGPCATVWPPYAAVAGSHAGAGLSVITRPDHTLQWAFKGRPLYRYAGDTKPGDHRGDGINGTWHIAREN</sequence>
<dbReference type="PANTHER" id="PTHR39335">
    <property type="entry name" value="BLL4220 PROTEIN"/>
    <property type="match status" value="1"/>
</dbReference>
<dbReference type="AlphaFoldDB" id="A0A1I4DKQ4"/>
<dbReference type="InterPro" id="IPR005297">
    <property type="entry name" value="Lipoprotein_repeat"/>
</dbReference>
<evidence type="ECO:0000313" key="3">
    <source>
        <dbReference type="EMBL" id="SFK93489.1"/>
    </source>
</evidence>
<keyword evidence="4" id="KW-1185">Reference proteome</keyword>
<evidence type="ECO:0000313" key="4">
    <source>
        <dbReference type="Proteomes" id="UP000198725"/>
    </source>
</evidence>
<gene>
    <name evidence="2" type="ORF">CS053_13205</name>
    <name evidence="3" type="ORF">SAMN05192579_10988</name>
</gene>
<reference evidence="3" key="1">
    <citation type="submission" date="2016-10" db="EMBL/GenBank/DDBJ databases">
        <authorList>
            <person name="de Groot N.N."/>
        </authorList>
    </citation>
    <scope>NUCLEOTIDE SEQUENCE [LARGE SCALE GENOMIC DNA]</scope>
    <source>
        <strain evidence="3">MO64</strain>
    </source>
</reference>
<dbReference type="Proteomes" id="UP000321807">
    <property type="component" value="Chromosome"/>
</dbReference>
<keyword evidence="3" id="KW-0449">Lipoprotein</keyword>
<dbReference type="EMBL" id="CP042807">
    <property type="protein sequence ID" value="QEE25345.1"/>
    <property type="molecule type" value="Genomic_DNA"/>
</dbReference>
<evidence type="ECO:0000313" key="5">
    <source>
        <dbReference type="Proteomes" id="UP000321807"/>
    </source>
</evidence>
<dbReference type="PANTHER" id="PTHR39335:SF1">
    <property type="entry name" value="BLL4220 PROTEIN"/>
    <property type="match status" value="1"/>
</dbReference>
<evidence type="ECO:0000313" key="2">
    <source>
        <dbReference type="EMBL" id="QEE25345.1"/>
    </source>
</evidence>
<dbReference type="EMBL" id="FOSR01000009">
    <property type="protein sequence ID" value="SFK93489.1"/>
    <property type="molecule type" value="Genomic_DNA"/>
</dbReference>
<protein>
    <submittedName>
        <fullName evidence="3">Predicted lipoprotein with conserved Yx(FWY)xxD motif</fullName>
    </submittedName>
</protein>
<accession>A0A1I4DKQ4</accession>
<feature type="chain" id="PRO_5036021406" evidence="1">
    <location>
        <begin position="24"/>
        <end position="127"/>
    </location>
</feature>
<keyword evidence="1" id="KW-0732">Signal</keyword>
<dbReference type="Pfam" id="PF03640">
    <property type="entry name" value="Lipoprotein_15"/>
    <property type="match status" value="2"/>
</dbReference>
<organism evidence="3 4">
    <name type="scientific">Rhodanobacter glycinis</name>
    <dbReference type="NCBI Taxonomy" id="582702"/>
    <lineage>
        <taxon>Bacteria</taxon>
        <taxon>Pseudomonadati</taxon>
        <taxon>Pseudomonadota</taxon>
        <taxon>Gammaproteobacteria</taxon>
        <taxon>Lysobacterales</taxon>
        <taxon>Rhodanobacteraceae</taxon>
        <taxon>Rhodanobacter</taxon>
    </lineage>
</organism>
<reference evidence="4" key="2">
    <citation type="submission" date="2016-10" db="EMBL/GenBank/DDBJ databases">
        <authorList>
            <person name="Varghese N."/>
            <person name="Submissions S."/>
        </authorList>
    </citation>
    <scope>NUCLEOTIDE SEQUENCE [LARGE SCALE GENOMIC DNA]</scope>
    <source>
        <strain evidence="4">MO64</strain>
    </source>
</reference>
<reference evidence="2 5" key="3">
    <citation type="submission" date="2019-08" db="EMBL/GenBank/DDBJ databases">
        <title>Complete genome sequence of Rhodanobacter glycinis strain T01E-68 isolated from tomato root.</title>
        <authorList>
            <person name="Weon H.-Y."/>
            <person name="Lee S.A."/>
        </authorList>
    </citation>
    <scope>NUCLEOTIDE SEQUENCE [LARGE SCALE GENOMIC DNA]</scope>
    <source>
        <strain evidence="2 5">T01E-68</strain>
    </source>
</reference>
<dbReference type="GO" id="GO:0043448">
    <property type="term" value="P:alkane catabolic process"/>
    <property type="evidence" value="ECO:0007669"/>
    <property type="project" value="TreeGrafter"/>
</dbReference>
<proteinExistence type="predicted"/>
<dbReference type="RefSeq" id="WP_008216887.1">
    <property type="nucleotide sequence ID" value="NZ_CP042807.1"/>
</dbReference>
<feature type="signal peptide" evidence="1">
    <location>
        <begin position="1"/>
        <end position="23"/>
    </location>
</feature>
<name>A0A1I4DKQ4_9GAMM</name>